<gene>
    <name evidence="1" type="ORF">MEDL_59047</name>
</gene>
<dbReference type="Gene3D" id="2.40.70.10">
    <property type="entry name" value="Acid Proteases"/>
    <property type="match status" value="1"/>
</dbReference>
<dbReference type="OrthoDB" id="6113439at2759"/>
<comment type="caution">
    <text evidence="1">The sequence shown here is derived from an EMBL/GenBank/DDBJ whole genome shotgun (WGS) entry which is preliminary data.</text>
</comment>
<evidence type="ECO:0000313" key="2">
    <source>
        <dbReference type="Proteomes" id="UP000683360"/>
    </source>
</evidence>
<reference evidence="1" key="1">
    <citation type="submission" date="2021-03" db="EMBL/GenBank/DDBJ databases">
        <authorList>
            <person name="Bekaert M."/>
        </authorList>
    </citation>
    <scope>NUCLEOTIDE SEQUENCE</scope>
</reference>
<dbReference type="CDD" id="cd00303">
    <property type="entry name" value="retropepsin_like"/>
    <property type="match status" value="1"/>
</dbReference>
<organism evidence="1 2">
    <name type="scientific">Mytilus edulis</name>
    <name type="common">Blue mussel</name>
    <dbReference type="NCBI Taxonomy" id="6550"/>
    <lineage>
        <taxon>Eukaryota</taxon>
        <taxon>Metazoa</taxon>
        <taxon>Spiralia</taxon>
        <taxon>Lophotrochozoa</taxon>
        <taxon>Mollusca</taxon>
        <taxon>Bivalvia</taxon>
        <taxon>Autobranchia</taxon>
        <taxon>Pteriomorphia</taxon>
        <taxon>Mytilida</taxon>
        <taxon>Mytiloidea</taxon>
        <taxon>Mytilidae</taxon>
        <taxon>Mytilinae</taxon>
        <taxon>Mytilus</taxon>
    </lineage>
</organism>
<keyword evidence="2" id="KW-1185">Reference proteome</keyword>
<accession>A0A8S3UNS1</accession>
<dbReference type="InterPro" id="IPR021109">
    <property type="entry name" value="Peptidase_aspartic_dom_sf"/>
</dbReference>
<dbReference type="Proteomes" id="UP000683360">
    <property type="component" value="Unassembled WGS sequence"/>
</dbReference>
<dbReference type="AlphaFoldDB" id="A0A8S3UNS1"/>
<protein>
    <submittedName>
        <fullName evidence="1">Uncharacterized protein</fullName>
    </submittedName>
</protein>
<sequence>MANTHRAPKQWCLTKIETETTYNGKKKTRFGPNRGFLNDGEDVAEANRRTREQKVSMLELMLGQIANYCPVISRNTIVKNSTSIENIWQTIRLHYGFQSTGAHFIDFAAIHFEPNERPEDLYQRIMAFVEDNLLRRDTQITHHGGAIEEDEEMTPSLENFVVLTWLRLIHTDLPKLVKQRYGTELRSRTLSSIKPEVSQALDSLLEELRNSEDAKVMRAATSNFPAKSKFVHEEKLKLSYPRSIKSCPLCKATGRPDRHFLSKCSFLPNSDRKYMVKARQIAGILDNSDDELSDVEVDNVSKPMHSVNRVQVRQSPYLDVFHTHYNTRLTIDSGATGNMLRASAAKRMGIEIKSSSQSAHQADGSSPLKVIGEVHTNFTRDGRELHFEGLVVETLDVDILAGIPFMEKNDISIRPAKRQVILVRRAHVLRAPAQFTTIWPGDFLEMQLPSDICSTDDTFAIEPRLESHVSSMHAGKDSNVWPPPNFITSVAGRIRIPNLTQEPHSLRRNEHFCQIRSTYVPECISDAVESTENIDKINHPRLTNHSESVKIDPDNLLSQELKVKFRDTVKSFDDVFDPYFKGYNGAAGPFQARVNMGPVQPLQRKGRVPQYSRNQLVELQQKFDELEAIGVFKRPEDIGVSVEYVNPSFLVKKPNGGFR</sequence>
<name>A0A8S3UNS1_MYTED</name>
<dbReference type="EMBL" id="CAJPWZ010002891">
    <property type="protein sequence ID" value="CAG2247087.1"/>
    <property type="molecule type" value="Genomic_DNA"/>
</dbReference>
<proteinExistence type="predicted"/>
<evidence type="ECO:0000313" key="1">
    <source>
        <dbReference type="EMBL" id="CAG2247087.1"/>
    </source>
</evidence>